<reference evidence="1 2" key="1">
    <citation type="submission" date="2024-09" db="EMBL/GenBank/DDBJ databases">
        <title>Chromosome-scale assembly of Riccia fluitans.</title>
        <authorList>
            <person name="Paukszto L."/>
            <person name="Sawicki J."/>
            <person name="Karawczyk K."/>
            <person name="Piernik-Szablinska J."/>
            <person name="Szczecinska M."/>
            <person name="Mazdziarz M."/>
        </authorList>
    </citation>
    <scope>NUCLEOTIDE SEQUENCE [LARGE SCALE GENOMIC DNA]</scope>
    <source>
        <strain evidence="1">Rf_01</strain>
        <tissue evidence="1">Aerial parts of the thallus</tissue>
    </source>
</reference>
<evidence type="ECO:0000313" key="2">
    <source>
        <dbReference type="Proteomes" id="UP001605036"/>
    </source>
</evidence>
<gene>
    <name evidence="1" type="ORF">R1flu_017461</name>
</gene>
<keyword evidence="2" id="KW-1185">Reference proteome</keyword>
<dbReference type="EMBL" id="JBHFFA010000001">
    <property type="protein sequence ID" value="KAL2649333.1"/>
    <property type="molecule type" value="Genomic_DNA"/>
</dbReference>
<organism evidence="1 2">
    <name type="scientific">Riccia fluitans</name>
    <dbReference type="NCBI Taxonomy" id="41844"/>
    <lineage>
        <taxon>Eukaryota</taxon>
        <taxon>Viridiplantae</taxon>
        <taxon>Streptophyta</taxon>
        <taxon>Embryophyta</taxon>
        <taxon>Marchantiophyta</taxon>
        <taxon>Marchantiopsida</taxon>
        <taxon>Marchantiidae</taxon>
        <taxon>Marchantiales</taxon>
        <taxon>Ricciaceae</taxon>
        <taxon>Riccia</taxon>
    </lineage>
</organism>
<proteinExistence type="predicted"/>
<dbReference type="Proteomes" id="UP001605036">
    <property type="component" value="Unassembled WGS sequence"/>
</dbReference>
<name>A0ABD1ZD44_9MARC</name>
<protein>
    <submittedName>
        <fullName evidence="1">Uncharacterized protein</fullName>
    </submittedName>
</protein>
<dbReference type="AlphaFoldDB" id="A0ABD1ZD44"/>
<evidence type="ECO:0000313" key="1">
    <source>
        <dbReference type="EMBL" id="KAL2649333.1"/>
    </source>
</evidence>
<accession>A0ABD1ZD44</accession>
<sequence length="112" mass="12958">MFSPEDTVDESCYVIGNPPPPPKRVVLYSWALFQALKEAERARCYIYRSLQYFLRRVVNPLAVIPGLACQKWSRCFTYSAQSLLQGPQLKVRLWTYVRLYPRGWQDGPATLG</sequence>
<comment type="caution">
    <text evidence="1">The sequence shown here is derived from an EMBL/GenBank/DDBJ whole genome shotgun (WGS) entry which is preliminary data.</text>
</comment>